<dbReference type="OrthoDB" id="8115703at2"/>
<dbReference type="RefSeq" id="WP_131614873.1">
    <property type="nucleotide sequence ID" value="NZ_CP036532.1"/>
</dbReference>
<dbReference type="SUPFAM" id="SSF143880">
    <property type="entry name" value="NE0471 N-terminal domain-like"/>
    <property type="match status" value="1"/>
</dbReference>
<accession>A0A4P6UYY3</accession>
<name>A0A4P6UYY3_9HYPH</name>
<dbReference type="Proteomes" id="UP000293719">
    <property type="component" value="Chromosome"/>
</dbReference>
<keyword evidence="2" id="KW-1185">Reference proteome</keyword>
<gene>
    <name evidence="1" type="ORF">E0E05_00315</name>
</gene>
<dbReference type="Pfam" id="PF10387">
    <property type="entry name" value="DUF2442"/>
    <property type="match status" value="1"/>
</dbReference>
<evidence type="ECO:0000313" key="2">
    <source>
        <dbReference type="Proteomes" id="UP000293719"/>
    </source>
</evidence>
<protein>
    <submittedName>
        <fullName evidence="1">DUF2442 domain-containing protein</fullName>
    </submittedName>
</protein>
<dbReference type="KEGG" id="rpod:E0E05_00315"/>
<reference evidence="1 2" key="1">
    <citation type="journal article" date="2017" name="Int. J. Syst. Evol. Microbiol.">
        <title>Roseitalea porphyridii gen. nov., sp. nov., isolated from a red alga, and reclassification of Hoeflea suaedae Chung et al. 2013 as Pseudohoeflea suaedae gen. nov., comb. nov.</title>
        <authorList>
            <person name="Hyeon J.W."/>
            <person name="Jeong S.E."/>
            <person name="Baek K."/>
            <person name="Jeon C.O."/>
        </authorList>
    </citation>
    <scope>NUCLEOTIDE SEQUENCE [LARGE SCALE GENOMIC DNA]</scope>
    <source>
        <strain evidence="1 2">MA7-20</strain>
    </source>
</reference>
<dbReference type="AlphaFoldDB" id="A0A4P6UYY3"/>
<evidence type="ECO:0000313" key="1">
    <source>
        <dbReference type="EMBL" id="QBK29170.1"/>
    </source>
</evidence>
<dbReference type="GeneID" id="90765722"/>
<organism evidence="1 2">
    <name type="scientific">Roseitalea porphyridii</name>
    <dbReference type="NCBI Taxonomy" id="1852022"/>
    <lineage>
        <taxon>Bacteria</taxon>
        <taxon>Pseudomonadati</taxon>
        <taxon>Pseudomonadota</taxon>
        <taxon>Alphaproteobacteria</taxon>
        <taxon>Hyphomicrobiales</taxon>
        <taxon>Ahrensiaceae</taxon>
        <taxon>Roseitalea</taxon>
    </lineage>
</organism>
<proteinExistence type="predicted"/>
<sequence length="98" mass="10994">MSIPQDVRAREVEVVLPGVLKMTWDDGYVGLVDIRPIIKEGPMFAFLRDDPDSFAGVRIGEHGHSIYWQDPQGNEIDFGADTLRQRAERQAAILELAS</sequence>
<dbReference type="InterPro" id="IPR036782">
    <property type="entry name" value="NE0471-like_N"/>
</dbReference>
<dbReference type="EMBL" id="CP036532">
    <property type="protein sequence ID" value="QBK29170.1"/>
    <property type="molecule type" value="Genomic_DNA"/>
</dbReference>
<dbReference type="Gene3D" id="3.30.2020.10">
    <property type="entry name" value="NE0471-like N-terminal domain"/>
    <property type="match status" value="1"/>
</dbReference>
<dbReference type="InterPro" id="IPR018841">
    <property type="entry name" value="DUF2442"/>
</dbReference>